<evidence type="ECO:0000256" key="1">
    <source>
        <dbReference type="SAM" id="Phobius"/>
    </source>
</evidence>
<feature type="transmembrane region" description="Helical" evidence="1">
    <location>
        <begin position="274"/>
        <end position="291"/>
    </location>
</feature>
<evidence type="ECO:0008006" key="4">
    <source>
        <dbReference type="Google" id="ProtNLM"/>
    </source>
</evidence>
<dbReference type="AlphaFoldDB" id="A0A1X3CXA4"/>
<sequence length="347" mass="40403">MEIRKHHLQQAVERQIINGQQADALWTLWQQQNSHVLQFSFTHVLYYLGGLLAIGAMSLFMTLGWETFGGSAIVVLCLAYGAAGMALTEYFRKRGLHIPAGICATFVVVLVPLAVYGAQQALGFWPDNEMAYRDYHRWIDWRWLMMELATLAAAALMLWRYRYPFLVMPVAVTLWYMSMDIADWIIYGHGGVYDWALKRQVSALFGAAMILLALWVDFRNQSERDYPFWLYLFGVITFWGGLSFMESDSEWNKFCYFLLNVAMVFTGVLIRRRVFAVFGAFGMFGYCWYLADKIFQDSWLFPISLTLIGLLIVCIGVWWQKKEAVYTQKLQNKMPQAVRRFLQRKFQ</sequence>
<organism evidence="2 3">
    <name type="scientific">Neisseria canis</name>
    <dbReference type="NCBI Taxonomy" id="493"/>
    <lineage>
        <taxon>Bacteria</taxon>
        <taxon>Pseudomonadati</taxon>
        <taxon>Pseudomonadota</taxon>
        <taxon>Betaproteobacteria</taxon>
        <taxon>Neisseriales</taxon>
        <taxon>Neisseriaceae</taxon>
        <taxon>Neisseria</taxon>
    </lineage>
</organism>
<feature type="transmembrane region" description="Helical" evidence="1">
    <location>
        <begin position="98"/>
        <end position="118"/>
    </location>
</feature>
<keyword evidence="1" id="KW-1133">Transmembrane helix</keyword>
<dbReference type="OrthoDB" id="1675191at2"/>
<feature type="transmembrane region" description="Helical" evidence="1">
    <location>
        <begin position="199"/>
        <end position="216"/>
    </location>
</feature>
<accession>A0A1X3CXA4</accession>
<proteinExistence type="predicted"/>
<dbReference type="Proteomes" id="UP000279284">
    <property type="component" value="Chromosome"/>
</dbReference>
<keyword evidence="3" id="KW-1185">Reference proteome</keyword>
<feature type="transmembrane region" description="Helical" evidence="1">
    <location>
        <begin position="166"/>
        <end position="187"/>
    </location>
</feature>
<dbReference type="RefSeq" id="WP_085416512.1">
    <property type="nucleotide sequence ID" value="NZ_CAUJPY010000015.1"/>
</dbReference>
<protein>
    <recommendedName>
        <fullName evidence="4">DUF2157 domain-containing protein</fullName>
    </recommendedName>
</protein>
<feature type="transmembrane region" description="Helical" evidence="1">
    <location>
        <begin position="297"/>
        <end position="319"/>
    </location>
</feature>
<evidence type="ECO:0000313" key="3">
    <source>
        <dbReference type="Proteomes" id="UP000279284"/>
    </source>
</evidence>
<evidence type="ECO:0000313" key="2">
    <source>
        <dbReference type="EMBL" id="VEF00781.1"/>
    </source>
</evidence>
<keyword evidence="1" id="KW-0812">Transmembrane</keyword>
<feature type="transmembrane region" description="Helical" evidence="1">
    <location>
        <begin position="44"/>
        <end position="65"/>
    </location>
</feature>
<name>A0A1X3CXA4_9NEIS</name>
<feature type="transmembrane region" description="Helical" evidence="1">
    <location>
        <begin position="228"/>
        <end position="245"/>
    </location>
</feature>
<reference evidence="2 3" key="1">
    <citation type="submission" date="2018-12" db="EMBL/GenBank/DDBJ databases">
        <authorList>
            <consortium name="Pathogen Informatics"/>
        </authorList>
    </citation>
    <scope>NUCLEOTIDE SEQUENCE [LARGE SCALE GENOMIC DNA]</scope>
    <source>
        <strain evidence="2 3">NCTC10296</strain>
    </source>
</reference>
<feature type="transmembrane region" description="Helical" evidence="1">
    <location>
        <begin position="138"/>
        <end position="159"/>
    </location>
</feature>
<dbReference type="KEGG" id="nci:NCTC10296_01029"/>
<gene>
    <name evidence="2" type="ORF">NCTC10296_01029</name>
</gene>
<feature type="transmembrane region" description="Helical" evidence="1">
    <location>
        <begin position="71"/>
        <end position="91"/>
    </location>
</feature>
<dbReference type="EMBL" id="LR134313">
    <property type="protein sequence ID" value="VEF00781.1"/>
    <property type="molecule type" value="Genomic_DNA"/>
</dbReference>
<dbReference type="STRING" id="493.BWD07_06240"/>
<keyword evidence="1" id="KW-0472">Membrane</keyword>